<dbReference type="GO" id="GO:0003677">
    <property type="term" value="F:DNA binding"/>
    <property type="evidence" value="ECO:0007669"/>
    <property type="project" value="InterPro"/>
</dbReference>
<accession>A0AB35RMI7</accession>
<gene>
    <name evidence="2" type="ORF">R0H02_10170</name>
</gene>
<feature type="domain" description="HTH cro/C1-type" evidence="1">
    <location>
        <begin position="55"/>
        <end position="110"/>
    </location>
</feature>
<dbReference type="PROSITE" id="PS50943">
    <property type="entry name" value="HTH_CROC1"/>
    <property type="match status" value="1"/>
</dbReference>
<dbReference type="EMBL" id="JAWJAC010000005">
    <property type="protein sequence ID" value="MDV2862821.1"/>
    <property type="molecule type" value="Genomic_DNA"/>
</dbReference>
<dbReference type="InterPro" id="IPR039554">
    <property type="entry name" value="HigA2-like_HTH"/>
</dbReference>
<name>A0AB35RMI7_9ENTR</name>
<dbReference type="Pfam" id="PF13744">
    <property type="entry name" value="HTH_37"/>
    <property type="match status" value="1"/>
</dbReference>
<comment type="caution">
    <text evidence="2">The sequence shown here is derived from an EMBL/GenBank/DDBJ whole genome shotgun (WGS) entry which is preliminary data.</text>
</comment>
<dbReference type="Proteomes" id="UP001286589">
    <property type="component" value="Unassembled WGS sequence"/>
</dbReference>
<dbReference type="InterPro" id="IPR001387">
    <property type="entry name" value="Cro/C1-type_HTH"/>
</dbReference>
<keyword evidence="3" id="KW-1185">Reference proteome</keyword>
<dbReference type="RefSeq" id="WP_229220419.1">
    <property type="nucleotide sequence ID" value="NZ_JAWJAC010000005.1"/>
</dbReference>
<dbReference type="InterPro" id="IPR010982">
    <property type="entry name" value="Lambda_DNA-bd_dom_sf"/>
</dbReference>
<dbReference type="SUPFAM" id="SSF47413">
    <property type="entry name" value="lambda repressor-like DNA-binding domains"/>
    <property type="match status" value="1"/>
</dbReference>
<reference evidence="2 3" key="1">
    <citation type="submission" date="2023-10" db="EMBL/GenBank/DDBJ databases">
        <title>Phytobacter spp. The emergence of a new genus of hospital-origin enterobacteria encoding carbapenemases in Argentina.</title>
        <authorList>
            <person name="Vay C."/>
            <person name="Almuzara M."/>
            <person name="Traglia G.M."/>
            <person name="Campos J."/>
        </authorList>
    </citation>
    <scope>NUCLEOTIDE SEQUENCE [LARGE SCALE GENOMIC DNA]</scope>
    <source>
        <strain evidence="2 3">CVMA36</strain>
    </source>
</reference>
<dbReference type="SMART" id="SM00530">
    <property type="entry name" value="HTH_XRE"/>
    <property type="match status" value="1"/>
</dbReference>
<proteinExistence type="predicted"/>
<protein>
    <submittedName>
        <fullName evidence="2">XRE family transcriptional regulator</fullName>
    </submittedName>
</protein>
<dbReference type="AlphaFoldDB" id="A0AB35RMI7"/>
<dbReference type="Gene3D" id="1.10.260.40">
    <property type="entry name" value="lambda repressor-like DNA-binding domains"/>
    <property type="match status" value="1"/>
</dbReference>
<evidence type="ECO:0000259" key="1">
    <source>
        <dbReference type="PROSITE" id="PS50943"/>
    </source>
</evidence>
<sequence length="114" mass="12769">MTHKVDTKVRHVTKASGNIFSDLGFAPQEASQLFAASREEMARADELKKQLMVEITDWIKHNGLKQVDAAKVLHVSRPRVSDVVNQKTEKFTIDTLVGMATLIGKRVQLIIDKV</sequence>
<evidence type="ECO:0000313" key="3">
    <source>
        <dbReference type="Proteomes" id="UP001286589"/>
    </source>
</evidence>
<organism evidence="2 3">
    <name type="scientific">Phytobacter ursingii</name>
    <dbReference type="NCBI Taxonomy" id="1972431"/>
    <lineage>
        <taxon>Bacteria</taxon>
        <taxon>Pseudomonadati</taxon>
        <taxon>Pseudomonadota</taxon>
        <taxon>Gammaproteobacteria</taxon>
        <taxon>Enterobacterales</taxon>
        <taxon>Enterobacteriaceae</taxon>
        <taxon>Phytobacter</taxon>
    </lineage>
</organism>
<evidence type="ECO:0000313" key="2">
    <source>
        <dbReference type="EMBL" id="MDV2862821.1"/>
    </source>
</evidence>